<dbReference type="Proteomes" id="UP000525652">
    <property type="component" value="Unassembled WGS sequence"/>
</dbReference>
<dbReference type="AlphaFoldDB" id="A0A7X1AUN6"/>
<dbReference type="PANTHER" id="PTHR36974:SF1">
    <property type="entry name" value="DOXX FAMILY MEMBRANE PROTEIN"/>
    <property type="match status" value="1"/>
</dbReference>
<keyword evidence="1" id="KW-0812">Transmembrane</keyword>
<sequence length="141" mass="15727">MLPPNTQTTTSQTLARLALGLIMLSAGISHLTFLREAFHAQVPDWVPFSKDLVVILSGVVEIALGAAMLALPRLKVWTGIILALFFVAIFPGNLSQYLNGIDSFGLDTDQKRLARLFFQPVLVFWALWSTGAWKELWTKKR</sequence>
<accession>A0A7X1AUN6</accession>
<evidence type="ECO:0008006" key="4">
    <source>
        <dbReference type="Google" id="ProtNLM"/>
    </source>
</evidence>
<proteinExistence type="predicted"/>
<dbReference type="PANTHER" id="PTHR36974">
    <property type="entry name" value="MEMBRANE PROTEIN-RELATED"/>
    <property type="match status" value="1"/>
</dbReference>
<organism evidence="2 3">
    <name type="scientific">Puniceicoccus vermicola</name>
    <dbReference type="NCBI Taxonomy" id="388746"/>
    <lineage>
        <taxon>Bacteria</taxon>
        <taxon>Pseudomonadati</taxon>
        <taxon>Verrucomicrobiota</taxon>
        <taxon>Opitutia</taxon>
        <taxon>Puniceicoccales</taxon>
        <taxon>Puniceicoccaceae</taxon>
        <taxon>Puniceicoccus</taxon>
    </lineage>
</organism>
<evidence type="ECO:0000313" key="2">
    <source>
        <dbReference type="EMBL" id="MBC2600316.1"/>
    </source>
</evidence>
<feature type="transmembrane region" description="Helical" evidence="1">
    <location>
        <begin position="76"/>
        <end position="94"/>
    </location>
</feature>
<dbReference type="RefSeq" id="WP_185691067.1">
    <property type="nucleotide sequence ID" value="NZ_JACHVA010000012.1"/>
</dbReference>
<evidence type="ECO:0000313" key="3">
    <source>
        <dbReference type="Proteomes" id="UP000525652"/>
    </source>
</evidence>
<feature type="transmembrane region" description="Helical" evidence="1">
    <location>
        <begin position="14"/>
        <end position="33"/>
    </location>
</feature>
<name>A0A7X1AUN6_9BACT</name>
<evidence type="ECO:0000256" key="1">
    <source>
        <dbReference type="SAM" id="Phobius"/>
    </source>
</evidence>
<keyword evidence="1" id="KW-1133">Transmembrane helix</keyword>
<reference evidence="2 3" key="1">
    <citation type="submission" date="2020-07" db="EMBL/GenBank/DDBJ databases">
        <authorList>
            <person name="Feng X."/>
        </authorList>
    </citation>
    <scope>NUCLEOTIDE SEQUENCE [LARGE SCALE GENOMIC DNA]</scope>
    <source>
        <strain evidence="2 3">JCM14086</strain>
    </source>
</reference>
<gene>
    <name evidence="2" type="ORF">H5P30_00815</name>
</gene>
<feature type="transmembrane region" description="Helical" evidence="1">
    <location>
        <begin position="114"/>
        <end position="133"/>
    </location>
</feature>
<keyword evidence="1" id="KW-0472">Membrane</keyword>
<protein>
    <recommendedName>
        <fullName evidence="4">DoxX family membrane protein</fullName>
    </recommendedName>
</protein>
<keyword evidence="3" id="KW-1185">Reference proteome</keyword>
<feature type="transmembrane region" description="Helical" evidence="1">
    <location>
        <begin position="53"/>
        <end position="71"/>
    </location>
</feature>
<dbReference type="EMBL" id="JACHVA010000012">
    <property type="protein sequence ID" value="MBC2600316.1"/>
    <property type="molecule type" value="Genomic_DNA"/>
</dbReference>
<comment type="caution">
    <text evidence="2">The sequence shown here is derived from an EMBL/GenBank/DDBJ whole genome shotgun (WGS) entry which is preliminary data.</text>
</comment>